<dbReference type="PANTHER" id="PTHR12357:SF3">
    <property type="entry name" value="YTH DOMAIN-CONTAINING PROTEIN 1"/>
    <property type="match status" value="1"/>
</dbReference>
<evidence type="ECO:0000313" key="5">
    <source>
        <dbReference type="Proteomes" id="UP000323000"/>
    </source>
</evidence>
<dbReference type="GO" id="GO:1990247">
    <property type="term" value="F:N6-methyladenosine-containing RNA reader activity"/>
    <property type="evidence" value="ECO:0007669"/>
    <property type="project" value="UniProtKB-UniRule"/>
</dbReference>
<evidence type="ECO:0000313" key="4">
    <source>
        <dbReference type="EMBL" id="TXG51024.1"/>
    </source>
</evidence>
<evidence type="ECO:0000259" key="3">
    <source>
        <dbReference type="PROSITE" id="PS50882"/>
    </source>
</evidence>
<dbReference type="GO" id="GO:0048024">
    <property type="term" value="P:regulation of mRNA splicing, via spliceosome"/>
    <property type="evidence" value="ECO:0007669"/>
    <property type="project" value="TreeGrafter"/>
</dbReference>
<keyword evidence="1" id="KW-0694">RNA-binding</keyword>
<dbReference type="GO" id="GO:0003729">
    <property type="term" value="F:mRNA binding"/>
    <property type="evidence" value="ECO:0007669"/>
    <property type="project" value="UniProtKB-UniRule"/>
</dbReference>
<dbReference type="AlphaFoldDB" id="A0A5C7H206"/>
<feature type="compositionally biased region" description="Basic residues" evidence="2">
    <location>
        <begin position="490"/>
        <end position="500"/>
    </location>
</feature>
<feature type="compositionally biased region" description="Basic and acidic residues" evidence="2">
    <location>
        <begin position="66"/>
        <end position="79"/>
    </location>
</feature>
<dbReference type="PROSITE" id="PS50882">
    <property type="entry name" value="YTH"/>
    <property type="match status" value="1"/>
</dbReference>
<keyword evidence="5" id="KW-1185">Reference proteome</keyword>
<sequence length="500" mass="56762">MDVRIAMWSELRWFALRRLEKDMSSDTAQESASVVDSSLTEKHDMGISDDPESSSYKANEDAYPSHAEEREAGTFRSRLENSTENKKGKLYDTRYFIIKSLNHGNIQRSIEKGVWATQVMNEPILEEAFHNSGKVILIFSVNMSGFFQGYAQMMSSVGWRRDSIWNQGSGKSNPWGRNFKVKWLQLNDLPFQKTGHLKNPLNDYKPVKISRDCQELSQDIGEALCDLLDGKGDVDGMLSRDDVPSKRPCIELPCSLGHEEYHMPPLHMSSTWTPMPYPPYFYQHQAEARQVHLAQRSNGDAENLPASSPSSKVARMKHSRINGNLTNLQVDHDKSSRYDFWGLSAESPLGSTITEDDFLEMAYLLGFVYSFVARPAIFCKLGLAMNNVKNQQKDTFNSTDNETIMQCFQKMKTCREELSLLEESYEEYLEAHSKGMKQLHNTDLAVTRAIRIAGKSVKLVGGPSWSMQGSSSKKQDEDSNSSFVVDNGLSRKRMHHSSRK</sequence>
<dbReference type="InterPro" id="IPR007275">
    <property type="entry name" value="YTH_domain"/>
</dbReference>
<dbReference type="Pfam" id="PF04146">
    <property type="entry name" value="YTH"/>
    <property type="match status" value="1"/>
</dbReference>
<feature type="domain" description="YTH" evidence="3">
    <location>
        <begin position="93"/>
        <end position="228"/>
    </location>
</feature>
<feature type="region of interest" description="Disordered" evidence="2">
    <location>
        <begin position="463"/>
        <end position="500"/>
    </location>
</feature>
<gene>
    <name evidence="4" type="ORF">EZV62_023548</name>
</gene>
<dbReference type="GO" id="GO:0000398">
    <property type="term" value="P:mRNA splicing, via spliceosome"/>
    <property type="evidence" value="ECO:0007669"/>
    <property type="project" value="TreeGrafter"/>
</dbReference>
<dbReference type="OrthoDB" id="6103986at2759"/>
<evidence type="ECO:0000256" key="1">
    <source>
        <dbReference type="RuleBase" id="RU369095"/>
    </source>
</evidence>
<comment type="similarity">
    <text evidence="1">Belongs to the YTHDF family.</text>
</comment>
<comment type="caution">
    <text evidence="4">The sequence shown here is derived from an EMBL/GenBank/DDBJ whole genome shotgun (WGS) entry which is preliminary data.</text>
</comment>
<feature type="compositionally biased region" description="Polar residues" evidence="2">
    <location>
        <begin position="25"/>
        <end position="38"/>
    </location>
</feature>
<name>A0A5C7H206_9ROSI</name>
<reference evidence="5" key="1">
    <citation type="journal article" date="2019" name="Gigascience">
        <title>De novo genome assembly of the endangered Acer yangbiense, a plant species with extremely small populations endemic to Yunnan Province, China.</title>
        <authorList>
            <person name="Yang J."/>
            <person name="Wariss H.M."/>
            <person name="Tao L."/>
            <person name="Zhang R."/>
            <person name="Yun Q."/>
            <person name="Hollingsworth P."/>
            <person name="Dao Z."/>
            <person name="Luo G."/>
            <person name="Guo H."/>
            <person name="Ma Y."/>
            <person name="Sun W."/>
        </authorList>
    </citation>
    <scope>NUCLEOTIDE SEQUENCE [LARGE SCALE GENOMIC DNA]</scope>
    <source>
        <strain evidence="5">cv. Malutang</strain>
    </source>
</reference>
<evidence type="ECO:0000256" key="2">
    <source>
        <dbReference type="SAM" id="MobiDB-lite"/>
    </source>
</evidence>
<comment type="function">
    <text evidence="1">Specifically recognizes and binds N6-methyladenosine (m6A)-containing RNAs, and regulates mRNA stability. M6A is a modification present at internal sites of mRNAs and some non-coding RNAs and plays a role in mRNA stability and processing.</text>
</comment>
<dbReference type="GO" id="GO:0005654">
    <property type="term" value="C:nucleoplasm"/>
    <property type="evidence" value="ECO:0007669"/>
    <property type="project" value="TreeGrafter"/>
</dbReference>
<proteinExistence type="inferred from homology"/>
<feature type="region of interest" description="Disordered" evidence="2">
    <location>
        <begin position="25"/>
        <end position="79"/>
    </location>
</feature>
<accession>A0A5C7H206</accession>
<dbReference type="CDD" id="cd21134">
    <property type="entry name" value="YTH"/>
    <property type="match status" value="1"/>
</dbReference>
<dbReference type="PANTHER" id="PTHR12357">
    <property type="entry name" value="YTH YT521-B HOMOLOGY DOMAIN-CONTAINING"/>
    <property type="match status" value="1"/>
</dbReference>
<dbReference type="Proteomes" id="UP000323000">
    <property type="component" value="Chromosome 11"/>
</dbReference>
<dbReference type="Gene3D" id="3.10.590.10">
    <property type="entry name" value="ph1033 like domains"/>
    <property type="match status" value="1"/>
</dbReference>
<dbReference type="InterPro" id="IPR045168">
    <property type="entry name" value="YTH_prot"/>
</dbReference>
<dbReference type="EMBL" id="VAHF01000011">
    <property type="protein sequence ID" value="TXG51024.1"/>
    <property type="molecule type" value="Genomic_DNA"/>
</dbReference>
<organism evidence="4 5">
    <name type="scientific">Acer yangbiense</name>
    <dbReference type="NCBI Taxonomy" id="1000413"/>
    <lineage>
        <taxon>Eukaryota</taxon>
        <taxon>Viridiplantae</taxon>
        <taxon>Streptophyta</taxon>
        <taxon>Embryophyta</taxon>
        <taxon>Tracheophyta</taxon>
        <taxon>Spermatophyta</taxon>
        <taxon>Magnoliopsida</taxon>
        <taxon>eudicotyledons</taxon>
        <taxon>Gunneridae</taxon>
        <taxon>Pentapetalae</taxon>
        <taxon>rosids</taxon>
        <taxon>malvids</taxon>
        <taxon>Sapindales</taxon>
        <taxon>Sapindaceae</taxon>
        <taxon>Hippocastanoideae</taxon>
        <taxon>Acereae</taxon>
        <taxon>Acer</taxon>
    </lineage>
</organism>
<protein>
    <recommendedName>
        <fullName evidence="1">YTH domain-containing family protein</fullName>
    </recommendedName>
</protein>